<protein>
    <recommendedName>
        <fullName evidence="1">DUF1023 domain-containing protein</fullName>
    </recommendedName>
</protein>
<feature type="domain" description="DUF1023" evidence="1">
    <location>
        <begin position="399"/>
        <end position="492"/>
    </location>
</feature>
<evidence type="ECO:0000313" key="2">
    <source>
        <dbReference type="EMBL" id="KNA92578.1"/>
    </source>
</evidence>
<keyword evidence="3" id="KW-1185">Reference proteome</keyword>
<dbReference type="InterPro" id="IPR036689">
    <property type="entry name" value="ESAT-6-like_sf"/>
</dbReference>
<proteinExistence type="predicted"/>
<dbReference type="SUPFAM" id="SSF140453">
    <property type="entry name" value="EsxAB dimer-like"/>
    <property type="match status" value="1"/>
</dbReference>
<dbReference type="Pfam" id="PF06259">
    <property type="entry name" value="Abhydrolase_8"/>
    <property type="match status" value="1"/>
</dbReference>
<reference evidence="2 3" key="1">
    <citation type="submission" date="2015-05" db="EMBL/GenBank/DDBJ databases">
        <title>Draft genome sequence of the bacterium Gordonia jacobaea a new member of the Gordonia genus.</title>
        <authorList>
            <person name="Jimenez-Galisteo G."/>
            <person name="Dominguez A."/>
            <person name="Munoz E."/>
            <person name="Vinas M."/>
        </authorList>
    </citation>
    <scope>NUCLEOTIDE SEQUENCE [LARGE SCALE GENOMIC DNA]</scope>
    <source>
        <strain evidence="3">mv1</strain>
    </source>
</reference>
<evidence type="ECO:0000259" key="1">
    <source>
        <dbReference type="Pfam" id="PF06259"/>
    </source>
</evidence>
<comment type="caution">
    <text evidence="2">The sequence shown here is derived from an EMBL/GenBank/DDBJ whole genome shotgun (WGS) entry which is preliminary data.</text>
</comment>
<dbReference type="InterPro" id="IPR010427">
    <property type="entry name" value="DUF1023"/>
</dbReference>
<organism evidence="2 3">
    <name type="scientific">Gordonia jacobaea</name>
    <dbReference type="NCBI Taxonomy" id="122202"/>
    <lineage>
        <taxon>Bacteria</taxon>
        <taxon>Bacillati</taxon>
        <taxon>Actinomycetota</taxon>
        <taxon>Actinomycetes</taxon>
        <taxon>Mycobacteriales</taxon>
        <taxon>Gordoniaceae</taxon>
        <taxon>Gordonia</taxon>
    </lineage>
</organism>
<dbReference type="RefSeq" id="WP_049697793.1">
    <property type="nucleotide sequence ID" value="NZ_LDTZ01000014.1"/>
</dbReference>
<sequence>MKPTISAVRGWSTNAISAAGAAAQAAAQTLDTSLAAVERSLNDAASWRGATHDAAQMRITEERDHASEVRNVLNQIADEAKDAATDIAHARAYLIREVDNAIADGFTVSDTGEVTHADPDEDMNAFVRENRIAIGIDTLTEFDTDYGRRIGELASDIAAMVNGQPDVTLPGGTRADPDRVVADLRNLPAEHRRQYLESMSPTDVRRLIQADPNVMGNLDGVPFDTRADANEINIRTALAAEIAAGRGEGQRAQMLTDFLRQKNDPASAIDRDNAGAYLADDNKTERRFIAFDNTGNGRFIEMIGTFNKDTRNAAVVVPGTNSNMNGSLRNSNSAWNLAKQTDGPVFVYMNGELPQKMGYEGAPSAALDGLEGGLRDGMPGARDGIRSGMEKSLDNSAADPVFARSMAPGLVDFGRELDAEIARHAPDAKTTFIGHSYGGSVVGSAEQLGLRADRVIYASSAGTGVFEGGWDNANPRVERFSMTAPGDLIQGIQSLPGNPHGADPDTAPGVTRMDSGYFGGDGQHPRRLVEGTAGHGDYWDDPNSDAFNNIARVIVGEQPTPYVYRAPDMPLVGALKHLPPAVLIDVLGLPDIPLRLPK</sequence>
<accession>A0ABR5IG64</accession>
<evidence type="ECO:0000313" key="3">
    <source>
        <dbReference type="Proteomes" id="UP000037247"/>
    </source>
</evidence>
<dbReference type="EMBL" id="LDTZ01000014">
    <property type="protein sequence ID" value="KNA92578.1"/>
    <property type="molecule type" value="Genomic_DNA"/>
</dbReference>
<name>A0ABR5IG64_9ACTN</name>
<gene>
    <name evidence="2" type="ORF">ABW18_04595</name>
</gene>
<dbReference type="Proteomes" id="UP000037247">
    <property type="component" value="Unassembled WGS sequence"/>
</dbReference>